<organism evidence="1 2">
    <name type="scientific">Rhipicephalus microplus</name>
    <name type="common">Cattle tick</name>
    <name type="synonym">Boophilus microplus</name>
    <dbReference type="NCBI Taxonomy" id="6941"/>
    <lineage>
        <taxon>Eukaryota</taxon>
        <taxon>Metazoa</taxon>
        <taxon>Ecdysozoa</taxon>
        <taxon>Arthropoda</taxon>
        <taxon>Chelicerata</taxon>
        <taxon>Arachnida</taxon>
        <taxon>Acari</taxon>
        <taxon>Parasitiformes</taxon>
        <taxon>Ixodida</taxon>
        <taxon>Ixodoidea</taxon>
        <taxon>Ixodidae</taxon>
        <taxon>Rhipicephalinae</taxon>
        <taxon>Rhipicephalus</taxon>
        <taxon>Boophilus</taxon>
    </lineage>
</organism>
<evidence type="ECO:0000313" key="1">
    <source>
        <dbReference type="EMBL" id="KAH8035571.1"/>
    </source>
</evidence>
<keyword evidence="2" id="KW-1185">Reference proteome</keyword>
<reference evidence="1" key="1">
    <citation type="journal article" date="2020" name="Cell">
        <title>Large-Scale Comparative Analyses of Tick Genomes Elucidate Their Genetic Diversity and Vector Capacities.</title>
        <authorList>
            <consortium name="Tick Genome and Microbiome Consortium (TIGMIC)"/>
            <person name="Jia N."/>
            <person name="Wang J."/>
            <person name="Shi W."/>
            <person name="Du L."/>
            <person name="Sun Y."/>
            <person name="Zhan W."/>
            <person name="Jiang J.F."/>
            <person name="Wang Q."/>
            <person name="Zhang B."/>
            <person name="Ji P."/>
            <person name="Bell-Sakyi L."/>
            <person name="Cui X.M."/>
            <person name="Yuan T.T."/>
            <person name="Jiang B.G."/>
            <person name="Yang W.F."/>
            <person name="Lam T.T."/>
            <person name="Chang Q.C."/>
            <person name="Ding S.J."/>
            <person name="Wang X.J."/>
            <person name="Zhu J.G."/>
            <person name="Ruan X.D."/>
            <person name="Zhao L."/>
            <person name="Wei J.T."/>
            <person name="Ye R.Z."/>
            <person name="Que T.C."/>
            <person name="Du C.H."/>
            <person name="Zhou Y.H."/>
            <person name="Cheng J.X."/>
            <person name="Dai P.F."/>
            <person name="Guo W.B."/>
            <person name="Han X.H."/>
            <person name="Huang E.J."/>
            <person name="Li L.F."/>
            <person name="Wei W."/>
            <person name="Gao Y.C."/>
            <person name="Liu J.Z."/>
            <person name="Shao H.Z."/>
            <person name="Wang X."/>
            <person name="Wang C.C."/>
            <person name="Yang T.C."/>
            <person name="Huo Q.B."/>
            <person name="Li W."/>
            <person name="Chen H.Y."/>
            <person name="Chen S.E."/>
            <person name="Zhou L.G."/>
            <person name="Ni X.B."/>
            <person name="Tian J.H."/>
            <person name="Sheng Y."/>
            <person name="Liu T."/>
            <person name="Pan Y.S."/>
            <person name="Xia L.Y."/>
            <person name="Li J."/>
            <person name="Zhao F."/>
            <person name="Cao W.C."/>
        </authorList>
    </citation>
    <scope>NUCLEOTIDE SEQUENCE</scope>
    <source>
        <strain evidence="1">Rmic-2018</strain>
    </source>
</reference>
<comment type="caution">
    <text evidence="1">The sequence shown here is derived from an EMBL/GenBank/DDBJ whole genome shotgun (WGS) entry which is preliminary data.</text>
</comment>
<gene>
    <name evidence="1" type="ORF">HPB51_007008</name>
</gene>
<evidence type="ECO:0000313" key="2">
    <source>
        <dbReference type="Proteomes" id="UP000821866"/>
    </source>
</evidence>
<accession>A0A9J6EM31</accession>
<dbReference type="Proteomes" id="UP000821866">
    <property type="component" value="Chromosome 11"/>
</dbReference>
<sequence length="464" mass="50293">MMTLARNVTHETAACQNRERLRERLRCQGVRGKKWKMSREAERDRAGWSEDPGCRVTVVSGSGAERVESDKVRTLQLPTVYSEIRGLPEFQPCLGFDSGPEPPVGGGTFWVVIISSKRASITLALESTTPAAVPTVSATDLPIRNFKSVDKRVSTSVPSIAEVLPSITSADDSSTEMNFAASQVNDDNTPTPEGSWNTVISNRKPASTAHYFFELITIEIQLLPETLTSKLPLYDLLSTIIAAANLSPKTRTEVTLQSEPAPSLVFLKTHSPHTAYLLLSLRSLELNDYCGEDNADLDPPFTLRELESALATQSTGSAPDYHVIIKTYAQAPRLTFAHVVESNIHPCMLDATTWAILARLSAFFVRALIISALHHAQDATFTSHANRQGNLKGSDKNQLHMGAAFPSCCRGPLHPANTSKSKPSRLNKTGALPILPQAHTIISSDFLSTKCSGQDSGGGSSGRS</sequence>
<protein>
    <submittedName>
        <fullName evidence="1">Uncharacterized protein</fullName>
    </submittedName>
</protein>
<proteinExistence type="predicted"/>
<name>A0A9J6EM31_RHIMP</name>
<reference evidence="1" key="2">
    <citation type="submission" date="2021-09" db="EMBL/GenBank/DDBJ databases">
        <authorList>
            <person name="Jia N."/>
            <person name="Wang J."/>
            <person name="Shi W."/>
            <person name="Du L."/>
            <person name="Sun Y."/>
            <person name="Zhan W."/>
            <person name="Jiang J."/>
            <person name="Wang Q."/>
            <person name="Zhang B."/>
            <person name="Ji P."/>
            <person name="Sakyi L.B."/>
            <person name="Cui X."/>
            <person name="Yuan T."/>
            <person name="Jiang B."/>
            <person name="Yang W."/>
            <person name="Lam T.T.-Y."/>
            <person name="Chang Q."/>
            <person name="Ding S."/>
            <person name="Wang X."/>
            <person name="Zhu J."/>
            <person name="Ruan X."/>
            <person name="Zhao L."/>
            <person name="Wei J."/>
            <person name="Que T."/>
            <person name="Du C."/>
            <person name="Cheng J."/>
            <person name="Dai P."/>
            <person name="Han X."/>
            <person name="Huang E."/>
            <person name="Gao Y."/>
            <person name="Liu J."/>
            <person name="Shao H."/>
            <person name="Ye R."/>
            <person name="Li L."/>
            <person name="Wei W."/>
            <person name="Wang X."/>
            <person name="Wang C."/>
            <person name="Huo Q."/>
            <person name="Li W."/>
            <person name="Guo W."/>
            <person name="Chen H."/>
            <person name="Chen S."/>
            <person name="Zhou L."/>
            <person name="Zhou L."/>
            <person name="Ni X."/>
            <person name="Tian J."/>
            <person name="Zhou Y."/>
            <person name="Sheng Y."/>
            <person name="Liu T."/>
            <person name="Pan Y."/>
            <person name="Xia L."/>
            <person name="Li J."/>
            <person name="Zhao F."/>
            <person name="Cao W."/>
        </authorList>
    </citation>
    <scope>NUCLEOTIDE SEQUENCE</scope>
    <source>
        <strain evidence="1">Rmic-2018</strain>
        <tissue evidence="1">Larvae</tissue>
    </source>
</reference>
<dbReference type="EMBL" id="JABSTU010000003">
    <property type="protein sequence ID" value="KAH8035571.1"/>
    <property type="molecule type" value="Genomic_DNA"/>
</dbReference>
<dbReference type="AlphaFoldDB" id="A0A9J6EM31"/>